<evidence type="ECO:0000313" key="1">
    <source>
        <dbReference type="EMBL" id="CDQ91866.1"/>
    </source>
</evidence>
<proteinExistence type="predicted"/>
<dbReference type="AlphaFoldDB" id="A0A060YJG3"/>
<dbReference type="PaxDb" id="8022-A0A060YJG3"/>
<sequence length="89" mass="10318">MTWETVQKENYLAKLERQHLESSEERLKSTSSKVQSLLKIVGGFKEQEKRMSSMEAQVKYCGEVLSWIAECFSQSTLKCEREAPRVPCE</sequence>
<name>A0A060YJG3_ONCMY</name>
<accession>A0A060YJG3</accession>
<dbReference type="STRING" id="8022.A0A060YJG3"/>
<reference evidence="1" key="2">
    <citation type="submission" date="2014-03" db="EMBL/GenBank/DDBJ databases">
        <authorList>
            <person name="Genoscope - CEA"/>
        </authorList>
    </citation>
    <scope>NUCLEOTIDE SEQUENCE</scope>
</reference>
<reference evidence="1" key="1">
    <citation type="journal article" date="2014" name="Nat. Commun.">
        <title>The rainbow trout genome provides novel insights into evolution after whole-genome duplication in vertebrates.</title>
        <authorList>
            <person name="Berthelot C."/>
            <person name="Brunet F."/>
            <person name="Chalopin D."/>
            <person name="Juanchich A."/>
            <person name="Bernard M."/>
            <person name="Noel B."/>
            <person name="Bento P."/>
            <person name="Da Silva C."/>
            <person name="Labadie K."/>
            <person name="Alberti A."/>
            <person name="Aury J.M."/>
            <person name="Louis A."/>
            <person name="Dehais P."/>
            <person name="Bardou P."/>
            <person name="Montfort J."/>
            <person name="Klopp C."/>
            <person name="Cabau C."/>
            <person name="Gaspin C."/>
            <person name="Thorgaard G.H."/>
            <person name="Boussaha M."/>
            <person name="Quillet E."/>
            <person name="Guyomard R."/>
            <person name="Galiana D."/>
            <person name="Bobe J."/>
            <person name="Volff J.N."/>
            <person name="Genet C."/>
            <person name="Wincker P."/>
            <person name="Jaillon O."/>
            <person name="Roest Crollius H."/>
            <person name="Guiguen Y."/>
        </authorList>
    </citation>
    <scope>NUCLEOTIDE SEQUENCE [LARGE SCALE GENOMIC DNA]</scope>
</reference>
<evidence type="ECO:0000313" key="2">
    <source>
        <dbReference type="Proteomes" id="UP000193380"/>
    </source>
</evidence>
<dbReference type="Proteomes" id="UP000193380">
    <property type="component" value="Unassembled WGS sequence"/>
</dbReference>
<gene>
    <name evidence="1" type="ORF">GSONMT00047643001</name>
</gene>
<organism evidence="1 2">
    <name type="scientific">Oncorhynchus mykiss</name>
    <name type="common">Rainbow trout</name>
    <name type="synonym">Salmo gairdneri</name>
    <dbReference type="NCBI Taxonomy" id="8022"/>
    <lineage>
        <taxon>Eukaryota</taxon>
        <taxon>Metazoa</taxon>
        <taxon>Chordata</taxon>
        <taxon>Craniata</taxon>
        <taxon>Vertebrata</taxon>
        <taxon>Euteleostomi</taxon>
        <taxon>Actinopterygii</taxon>
        <taxon>Neopterygii</taxon>
        <taxon>Teleostei</taxon>
        <taxon>Protacanthopterygii</taxon>
        <taxon>Salmoniformes</taxon>
        <taxon>Salmonidae</taxon>
        <taxon>Salmoninae</taxon>
        <taxon>Oncorhynchus</taxon>
    </lineage>
</organism>
<dbReference type="EMBL" id="FR912394">
    <property type="protein sequence ID" value="CDQ91866.1"/>
    <property type="molecule type" value="Genomic_DNA"/>
</dbReference>
<protein>
    <submittedName>
        <fullName evidence="1">Uncharacterized protein</fullName>
    </submittedName>
</protein>